<gene>
    <name evidence="1" type="ORF">SG34_007985</name>
</gene>
<dbReference type="AlphaFoldDB" id="A0AAE9Z579"/>
<reference evidence="1 2" key="1">
    <citation type="journal article" date="2015" name="Genome Announc.">
        <title>Draft Genome Sequences of Marine Isolates of Thalassomonas viridans and Thalassomonas actiniarum.</title>
        <authorList>
            <person name="Olonade I."/>
            <person name="van Zyl L.J."/>
            <person name="Trindade M."/>
        </authorList>
    </citation>
    <scope>NUCLEOTIDE SEQUENCE [LARGE SCALE GENOMIC DNA]</scope>
    <source>
        <strain evidence="1 2">XOM25</strain>
    </source>
</reference>
<evidence type="ECO:0000313" key="1">
    <source>
        <dbReference type="EMBL" id="WDE06828.1"/>
    </source>
</evidence>
<dbReference type="EMBL" id="CP059733">
    <property type="protein sequence ID" value="WDE06828.1"/>
    <property type="molecule type" value="Genomic_DNA"/>
</dbReference>
<sequence>MLKEMAAGAPGDFDFAIGEWTVKHRRLKERLTGCHEWIEFEGEMSTEKILGGYGNVEDNQLYFPEGSFRAIALRSYNAETKLWSIWWLDGRFPDALDTPVVGKFSEGVGLFFADDMLDGKPVKVRFTWNAQQAERPRWEQAFSVDNGQSWEINWTMEFRPKG</sequence>
<reference evidence="1 2" key="2">
    <citation type="journal article" date="2022" name="Mar. Drugs">
        <title>Bioassay-Guided Fractionation Leads to the Detection of Cholic Acid Generated by the Rare Thalassomonas sp.</title>
        <authorList>
            <person name="Pheiffer F."/>
            <person name="Schneider Y.K."/>
            <person name="Hansen E.H."/>
            <person name="Andersen J.H."/>
            <person name="Isaksson J."/>
            <person name="Busche T."/>
            <person name="R C."/>
            <person name="Kalinowski J."/>
            <person name="Zyl L.V."/>
            <person name="Trindade M."/>
        </authorList>
    </citation>
    <scope>NUCLEOTIDE SEQUENCE [LARGE SCALE GENOMIC DNA]</scope>
    <source>
        <strain evidence="1 2">XOM25</strain>
    </source>
</reference>
<accession>A0AAE9Z579</accession>
<name>A0AAE9Z579_9GAMM</name>
<dbReference type="KEGG" id="tvd:SG34_007985"/>
<protein>
    <submittedName>
        <fullName evidence="1">DUF1579 domain-containing protein</fullName>
    </submittedName>
</protein>
<proteinExistence type="predicted"/>
<dbReference type="Proteomes" id="UP000032352">
    <property type="component" value="Chromosome"/>
</dbReference>
<keyword evidence="2" id="KW-1185">Reference proteome</keyword>
<dbReference type="RefSeq" id="WP_044842839.1">
    <property type="nucleotide sequence ID" value="NZ_CP059733.1"/>
</dbReference>
<evidence type="ECO:0000313" key="2">
    <source>
        <dbReference type="Proteomes" id="UP000032352"/>
    </source>
</evidence>
<organism evidence="1 2">
    <name type="scientific">Thalassomonas viridans</name>
    <dbReference type="NCBI Taxonomy" id="137584"/>
    <lineage>
        <taxon>Bacteria</taxon>
        <taxon>Pseudomonadati</taxon>
        <taxon>Pseudomonadota</taxon>
        <taxon>Gammaproteobacteria</taxon>
        <taxon>Alteromonadales</taxon>
        <taxon>Colwelliaceae</taxon>
        <taxon>Thalassomonas</taxon>
    </lineage>
</organism>